<reference evidence="10 11" key="1">
    <citation type="submission" date="2023-05" db="EMBL/GenBank/DDBJ databases">
        <title>Rombocin, a short stable natural nisin variant, displays selective antimicrobial activity against Listeria monocytogenes and employs dual mode of action to kill target bacterial strains.</title>
        <authorList>
            <person name="Wambui J."/>
            <person name="Stephan R."/>
            <person name="Kuipers O.P."/>
        </authorList>
    </citation>
    <scope>NUCLEOTIDE SEQUENCE [LARGE SCALE GENOMIC DNA]</scope>
    <source>
        <strain evidence="10 11">RC002</strain>
    </source>
</reference>
<dbReference type="Pfam" id="PF00270">
    <property type="entry name" value="DEAD"/>
    <property type="match status" value="1"/>
</dbReference>
<evidence type="ECO:0000256" key="5">
    <source>
        <dbReference type="ARBA" id="ARBA00038058"/>
    </source>
</evidence>
<dbReference type="Pfam" id="PF13307">
    <property type="entry name" value="Helicase_C_2"/>
    <property type="match status" value="1"/>
</dbReference>
<proteinExistence type="inferred from homology"/>
<dbReference type="PANTHER" id="PTHR11472:SF34">
    <property type="entry name" value="REGULATOR OF TELOMERE ELONGATION HELICASE 1"/>
    <property type="match status" value="1"/>
</dbReference>
<evidence type="ECO:0000313" key="11">
    <source>
        <dbReference type="Proteomes" id="UP001301012"/>
    </source>
</evidence>
<keyword evidence="10" id="KW-0347">Helicase</keyword>
<evidence type="ECO:0000313" key="10">
    <source>
        <dbReference type="EMBL" id="MDK2564976.1"/>
    </source>
</evidence>
<dbReference type="Gene3D" id="3.40.50.300">
    <property type="entry name" value="P-loop containing nucleotide triphosphate hydrolases"/>
    <property type="match status" value="2"/>
</dbReference>
<keyword evidence="2" id="KW-0547">Nucleotide-binding</keyword>
<comment type="similarity">
    <text evidence="5">Belongs to the helicase family. DinG subfamily.</text>
</comment>
<keyword evidence="11" id="KW-1185">Reference proteome</keyword>
<dbReference type="InterPro" id="IPR027417">
    <property type="entry name" value="P-loop_NTPase"/>
</dbReference>
<dbReference type="InterPro" id="IPR014013">
    <property type="entry name" value="Helic_SF1/SF2_ATP-bd_DinG/Rad3"/>
</dbReference>
<dbReference type="PROSITE" id="PS51194">
    <property type="entry name" value="HELICASE_CTER"/>
    <property type="match status" value="1"/>
</dbReference>
<keyword evidence="4" id="KW-0067">ATP-binding</keyword>
<accession>A0ABT7EDG5</accession>
<dbReference type="PANTHER" id="PTHR11472">
    <property type="entry name" value="DNA REPAIR DEAD HELICASE RAD3/XP-D SUBFAMILY MEMBER"/>
    <property type="match status" value="1"/>
</dbReference>
<evidence type="ECO:0000256" key="2">
    <source>
        <dbReference type="ARBA" id="ARBA00022741"/>
    </source>
</evidence>
<dbReference type="EC" id="5.6.2.3" evidence="6"/>
<feature type="domain" description="Helicase C-terminal" evidence="9">
    <location>
        <begin position="490"/>
        <end position="657"/>
    </location>
</feature>
<evidence type="ECO:0000256" key="6">
    <source>
        <dbReference type="ARBA" id="ARBA00044969"/>
    </source>
</evidence>
<dbReference type="RefSeq" id="WP_284133843.1">
    <property type="nucleotide sequence ID" value="NZ_JASKYM010000014.1"/>
</dbReference>
<evidence type="ECO:0000256" key="1">
    <source>
        <dbReference type="ARBA" id="ARBA00001966"/>
    </source>
</evidence>
<evidence type="ECO:0000259" key="9">
    <source>
        <dbReference type="PROSITE" id="PS51194"/>
    </source>
</evidence>
<comment type="catalytic activity">
    <reaction evidence="7">
        <text>ATP + H2O = ADP + phosphate + H(+)</text>
        <dbReference type="Rhea" id="RHEA:13065"/>
        <dbReference type="ChEBI" id="CHEBI:15377"/>
        <dbReference type="ChEBI" id="CHEBI:15378"/>
        <dbReference type="ChEBI" id="CHEBI:30616"/>
        <dbReference type="ChEBI" id="CHEBI:43474"/>
        <dbReference type="ChEBI" id="CHEBI:456216"/>
        <dbReference type="EC" id="5.6.2.3"/>
    </reaction>
</comment>
<dbReference type="GO" id="GO:0016787">
    <property type="term" value="F:hydrolase activity"/>
    <property type="evidence" value="ECO:0007669"/>
    <property type="project" value="UniProtKB-KW"/>
</dbReference>
<dbReference type="InterPro" id="IPR045028">
    <property type="entry name" value="DinG/Rad3-like"/>
</dbReference>
<evidence type="ECO:0000256" key="4">
    <source>
        <dbReference type="ARBA" id="ARBA00022840"/>
    </source>
</evidence>
<evidence type="ECO:0000256" key="3">
    <source>
        <dbReference type="ARBA" id="ARBA00022801"/>
    </source>
</evidence>
<dbReference type="InterPro" id="IPR006555">
    <property type="entry name" value="ATP-dep_Helicase_C"/>
</dbReference>
<dbReference type="InterPro" id="IPR014001">
    <property type="entry name" value="Helicase_ATP-bd"/>
</dbReference>
<evidence type="ECO:0000256" key="7">
    <source>
        <dbReference type="ARBA" id="ARBA00048954"/>
    </source>
</evidence>
<gene>
    <name evidence="10" type="ORF">QOZ84_15685</name>
</gene>
<dbReference type="SMART" id="SM00487">
    <property type="entry name" value="DEXDc"/>
    <property type="match status" value="1"/>
</dbReference>
<keyword evidence="3 10" id="KW-0378">Hydrolase</keyword>
<dbReference type="InterPro" id="IPR011545">
    <property type="entry name" value="DEAD/DEAH_box_helicase_dom"/>
</dbReference>
<protein>
    <recommendedName>
        <fullName evidence="6">DNA 5'-3' helicase</fullName>
        <ecNumber evidence="6">5.6.2.3</ecNumber>
    </recommendedName>
</protein>
<dbReference type="GO" id="GO:0003678">
    <property type="term" value="F:DNA helicase activity"/>
    <property type="evidence" value="ECO:0007669"/>
    <property type="project" value="UniProtKB-EC"/>
</dbReference>
<comment type="caution">
    <text evidence="10">The sequence shown here is derived from an EMBL/GenBank/DDBJ whole genome shotgun (WGS) entry which is preliminary data.</text>
</comment>
<dbReference type="SMART" id="SM00491">
    <property type="entry name" value="HELICc2"/>
    <property type="match status" value="1"/>
</dbReference>
<organism evidence="10 11">
    <name type="scientific">Romboutsia sedimentorum</name>
    <dbReference type="NCBI Taxonomy" id="1368474"/>
    <lineage>
        <taxon>Bacteria</taxon>
        <taxon>Bacillati</taxon>
        <taxon>Bacillota</taxon>
        <taxon>Clostridia</taxon>
        <taxon>Peptostreptococcales</taxon>
        <taxon>Peptostreptococcaceae</taxon>
        <taxon>Romboutsia</taxon>
    </lineage>
</organism>
<name>A0ABT7EDG5_9FIRM</name>
<dbReference type="InterPro" id="IPR001650">
    <property type="entry name" value="Helicase_C-like"/>
</dbReference>
<feature type="domain" description="Helicase ATP-binding" evidence="8">
    <location>
        <begin position="30"/>
        <end position="307"/>
    </location>
</feature>
<dbReference type="Proteomes" id="UP001301012">
    <property type="component" value="Unassembled WGS sequence"/>
</dbReference>
<dbReference type="PROSITE" id="PS51193">
    <property type="entry name" value="HELICASE_ATP_BIND_2"/>
    <property type="match status" value="1"/>
</dbReference>
<comment type="cofactor">
    <cofactor evidence="1">
        <name>[4Fe-4S] cluster</name>
        <dbReference type="ChEBI" id="CHEBI:49883"/>
    </cofactor>
</comment>
<sequence>MFWFSDNKYKTKDSLDKYEKLEKLVWDFFMEEIPKLGFEQREGQEDMALDICYSIKEKKHTIVEAGVGIGKSYAYIVPLLCYNLLFNKPILIATSTIALQEQLIKDVKKICSYIKHRPEIILAKGMTHFACRKRADEYFKDNNKINEEDEVLYQYVQNGIVDKRFINLEINDDMWENVSIKSTDHSKCEYFKTCRFMRLRNDMLETKGVILCNQDLLTVHFQKLRKGHRGLLSENIDLIVIDEAHNLEDKVRNSLIESYSKNSIKTLIKESRNGIKKVSIKNSLDLEIKNANDILNLLFLELERQIKVQIKENLKLKNNDIERFFVNVEDIKILIYKIQKQIKIIYEKVQFYSDSNLSEEIIESLADLDLFLNNILDENSNDLFWMAKNRSVEIFSCPKNIDKEIRKLYFDKTKTTILTSATIADKNKGDEKDRYEYFIKNTGFKIEDGFLSSPKYSPFNYNKNAMIYCAENMPHPTYERENFIKRGTEEIIKLIDITKGKALILFTSKNDLNEVYNILNKKNLGYNLLRQSMSSSQDEILDEFKKDEDSILLATGTFWEGIDIPGKALSNLIIFRLPFPVPDPIIEYKKNTSKDFLMEVSVPYMIVKLRQGIGRLIRKDNDNGIVAILDSRIASNSNSRYKDVVFDSIPIKNRSSNIEDMRKFYNGHL</sequence>
<dbReference type="SUPFAM" id="SSF52540">
    <property type="entry name" value="P-loop containing nucleoside triphosphate hydrolases"/>
    <property type="match status" value="1"/>
</dbReference>
<dbReference type="EMBL" id="JASKYM010000014">
    <property type="protein sequence ID" value="MDK2564976.1"/>
    <property type="molecule type" value="Genomic_DNA"/>
</dbReference>
<evidence type="ECO:0000259" key="8">
    <source>
        <dbReference type="PROSITE" id="PS51193"/>
    </source>
</evidence>